<reference evidence="2 3" key="1">
    <citation type="submission" date="2019-02" db="EMBL/GenBank/DDBJ databases">
        <authorList>
            <person name="Fomenkov A."/>
            <person name="Dubinina G."/>
            <person name="Grabovich M."/>
            <person name="Vincze T."/>
            <person name="Roberts R.J."/>
        </authorList>
    </citation>
    <scope>NUCLEOTIDE SEQUENCE [LARGE SCALE GENOMIC DNA]</scope>
    <source>
        <strain evidence="2 3">P</strain>
        <plasmid evidence="3">pspe</plasmid>
    </source>
</reference>
<organism evidence="2 3">
    <name type="scientific">Thiospirochaeta perfilievii</name>
    <dbReference type="NCBI Taxonomy" id="252967"/>
    <lineage>
        <taxon>Bacteria</taxon>
        <taxon>Pseudomonadati</taxon>
        <taxon>Spirochaetota</taxon>
        <taxon>Spirochaetia</taxon>
        <taxon>Spirochaetales</taxon>
        <taxon>Spirochaetaceae</taxon>
        <taxon>Thiospirochaeta</taxon>
    </lineage>
</organism>
<protein>
    <recommendedName>
        <fullName evidence="1">Plasmid partition protein putative N-terminal domain-containing protein</fullName>
    </recommendedName>
</protein>
<proteinExistence type="predicted"/>
<evidence type="ECO:0000259" key="1">
    <source>
        <dbReference type="Pfam" id="PF01672"/>
    </source>
</evidence>
<dbReference type="AlphaFoldDB" id="A0A5C1QIW8"/>
<dbReference type="InterPro" id="IPR058550">
    <property type="entry name" value="Plasmid_parti_N"/>
</dbReference>
<evidence type="ECO:0000313" key="2">
    <source>
        <dbReference type="EMBL" id="QEN06426.1"/>
    </source>
</evidence>
<dbReference type="OrthoDB" id="350943at2"/>
<keyword evidence="2" id="KW-0614">Plasmid</keyword>
<dbReference type="RefSeq" id="WP_149569651.1">
    <property type="nucleotide sequence ID" value="NZ_CP035808.1"/>
</dbReference>
<geneLocation type="plasmid" evidence="3">
    <name>pspe</name>
</geneLocation>
<dbReference type="KEGG" id="sper:EW093_17105"/>
<dbReference type="Pfam" id="PF01672">
    <property type="entry name" value="Plasmid_parti_N"/>
    <property type="match status" value="1"/>
</dbReference>
<evidence type="ECO:0000313" key="3">
    <source>
        <dbReference type="Proteomes" id="UP000323824"/>
    </source>
</evidence>
<dbReference type="EMBL" id="CP035808">
    <property type="protein sequence ID" value="QEN06426.1"/>
    <property type="molecule type" value="Genomic_DNA"/>
</dbReference>
<sequence length="291" mass="32984">MAKKKFDINKRSKPMSEVVKEFEGKSETVEAVKIFEQEPTIENKEKAVAAVQSDSALSVASADLLDNIQILFIKAFSVNTLPSNYSDLKREAKYLADLHEVSGIYMAIRLKSIRDNELYKEDGYLDFKSFIDSELKISKKSVYNYIDIVEQVITPKNLISQEDIEKLSSNQSKIRAFMPLFKSDKMDSDAKDSLRDEVFNNLDRKSFRELSEEAKNLKESYGISKPKSNIQKPSSSLSSTLISTHPAIKGFSSNSADQSYLMLVEILKSSGFLTEKEFDIICKNFKQTVKS</sequence>
<name>A0A5C1QIW8_9SPIO</name>
<accession>A0A5C1QIW8</accession>
<reference evidence="2 3" key="2">
    <citation type="submission" date="2019-09" db="EMBL/GenBank/DDBJ databases">
        <title>Complete Genome Sequence and Methylome Analysis of free living Spirochaetas.</title>
        <authorList>
            <person name="Leshcheva N."/>
            <person name="Mikheeva N."/>
        </authorList>
    </citation>
    <scope>NUCLEOTIDE SEQUENCE [LARGE SCALE GENOMIC DNA]</scope>
    <source>
        <strain evidence="2 3">P</strain>
        <plasmid evidence="3">pspe</plasmid>
    </source>
</reference>
<dbReference type="Proteomes" id="UP000323824">
    <property type="component" value="Plasmid pSpe"/>
</dbReference>
<feature type="domain" description="Plasmid partition protein putative N-terminal" evidence="1">
    <location>
        <begin position="109"/>
        <end position="152"/>
    </location>
</feature>
<keyword evidence="3" id="KW-1185">Reference proteome</keyword>
<gene>
    <name evidence="2" type="ORF">EW093_17105</name>
</gene>